<dbReference type="STRING" id="329046.A0A1Y2CRD3"/>
<dbReference type="GO" id="GO:0000124">
    <property type="term" value="C:SAGA complex"/>
    <property type="evidence" value="ECO:0007669"/>
    <property type="project" value="InterPro"/>
</dbReference>
<feature type="region of interest" description="Disordered" evidence="1">
    <location>
        <begin position="534"/>
        <end position="553"/>
    </location>
</feature>
<feature type="compositionally biased region" description="Low complexity" evidence="1">
    <location>
        <begin position="68"/>
        <end position="100"/>
    </location>
</feature>
<dbReference type="InterPro" id="IPR021950">
    <property type="entry name" value="Spt20"/>
</dbReference>
<gene>
    <name evidence="2" type="ORF">BCR33DRAFT_586476</name>
</gene>
<comment type="caution">
    <text evidence="2">The sequence shown here is derived from an EMBL/GenBank/DDBJ whole genome shotgun (WGS) entry which is preliminary data.</text>
</comment>
<feature type="compositionally biased region" description="Acidic residues" evidence="1">
    <location>
        <begin position="1083"/>
        <end position="1133"/>
    </location>
</feature>
<evidence type="ECO:0000313" key="2">
    <source>
        <dbReference type="EMBL" id="ORY49591.1"/>
    </source>
</evidence>
<protein>
    <recommendedName>
        <fullName evidence="4">PH domain-containing protein</fullName>
    </recommendedName>
</protein>
<feature type="compositionally biased region" description="Low complexity" evidence="1">
    <location>
        <begin position="19"/>
        <end position="32"/>
    </location>
</feature>
<feature type="region of interest" description="Disordered" evidence="1">
    <location>
        <begin position="793"/>
        <end position="857"/>
    </location>
</feature>
<evidence type="ECO:0000313" key="3">
    <source>
        <dbReference type="Proteomes" id="UP000193642"/>
    </source>
</evidence>
<accession>A0A1Y2CRD3</accession>
<feature type="compositionally biased region" description="Polar residues" evidence="1">
    <location>
        <begin position="839"/>
        <end position="853"/>
    </location>
</feature>
<feature type="region of interest" description="Disordered" evidence="1">
    <location>
        <begin position="1081"/>
        <end position="1133"/>
    </location>
</feature>
<dbReference type="PANTHER" id="PTHR13526:SF8">
    <property type="entry name" value="TRANSCRIPTION FACTOR SPT20 HOMOLOG"/>
    <property type="match status" value="1"/>
</dbReference>
<feature type="compositionally biased region" description="Acidic residues" evidence="1">
    <location>
        <begin position="821"/>
        <end position="838"/>
    </location>
</feature>
<evidence type="ECO:0000256" key="1">
    <source>
        <dbReference type="SAM" id="MobiDB-lite"/>
    </source>
</evidence>
<dbReference type="Proteomes" id="UP000193642">
    <property type="component" value="Unassembled WGS sequence"/>
</dbReference>
<dbReference type="EMBL" id="MCGO01000009">
    <property type="protein sequence ID" value="ORY49591.1"/>
    <property type="molecule type" value="Genomic_DNA"/>
</dbReference>
<reference evidence="2 3" key="1">
    <citation type="submission" date="2016-07" db="EMBL/GenBank/DDBJ databases">
        <title>Pervasive Adenine N6-methylation of Active Genes in Fungi.</title>
        <authorList>
            <consortium name="DOE Joint Genome Institute"/>
            <person name="Mondo S.J."/>
            <person name="Dannebaum R.O."/>
            <person name="Kuo R.C."/>
            <person name="Labutti K."/>
            <person name="Haridas S."/>
            <person name="Kuo A."/>
            <person name="Salamov A."/>
            <person name="Ahrendt S.R."/>
            <person name="Lipzen A."/>
            <person name="Sullivan W."/>
            <person name="Andreopoulos W.B."/>
            <person name="Clum A."/>
            <person name="Lindquist E."/>
            <person name="Daum C."/>
            <person name="Ramamoorthy G.K."/>
            <person name="Gryganskyi A."/>
            <person name="Culley D."/>
            <person name="Magnuson J.K."/>
            <person name="James T.Y."/>
            <person name="O'Malley M.A."/>
            <person name="Stajich J.E."/>
            <person name="Spatafora J.W."/>
            <person name="Visel A."/>
            <person name="Grigoriev I.V."/>
        </authorList>
    </citation>
    <scope>NUCLEOTIDE SEQUENCE [LARGE SCALE GENOMIC DNA]</scope>
    <source>
        <strain evidence="2 3">JEL800</strain>
    </source>
</reference>
<dbReference type="PANTHER" id="PTHR13526">
    <property type="entry name" value="TRANSCRIPTION FACTOR SPT20 HOMOLOG"/>
    <property type="match status" value="1"/>
</dbReference>
<keyword evidence="3" id="KW-1185">Reference proteome</keyword>
<feature type="region of interest" description="Disordered" evidence="1">
    <location>
        <begin position="1"/>
        <end position="100"/>
    </location>
</feature>
<dbReference type="GO" id="GO:0003712">
    <property type="term" value="F:transcription coregulator activity"/>
    <property type="evidence" value="ECO:0007669"/>
    <property type="project" value="InterPro"/>
</dbReference>
<dbReference type="GO" id="GO:0006357">
    <property type="term" value="P:regulation of transcription by RNA polymerase II"/>
    <property type="evidence" value="ECO:0007669"/>
    <property type="project" value="TreeGrafter"/>
</dbReference>
<feature type="compositionally biased region" description="Acidic residues" evidence="1">
    <location>
        <begin position="948"/>
        <end position="968"/>
    </location>
</feature>
<proteinExistence type="predicted"/>
<feature type="region of interest" description="Disordered" evidence="1">
    <location>
        <begin position="932"/>
        <end position="970"/>
    </location>
</feature>
<dbReference type="AlphaFoldDB" id="A0A1Y2CRD3"/>
<dbReference type="OrthoDB" id="5563754at2759"/>
<name>A0A1Y2CRD3_9FUNG</name>
<evidence type="ECO:0008006" key="4">
    <source>
        <dbReference type="Google" id="ProtNLM"/>
    </source>
</evidence>
<organism evidence="2 3">
    <name type="scientific">Rhizoclosmatium globosum</name>
    <dbReference type="NCBI Taxonomy" id="329046"/>
    <lineage>
        <taxon>Eukaryota</taxon>
        <taxon>Fungi</taxon>
        <taxon>Fungi incertae sedis</taxon>
        <taxon>Chytridiomycota</taxon>
        <taxon>Chytridiomycota incertae sedis</taxon>
        <taxon>Chytridiomycetes</taxon>
        <taxon>Chytridiales</taxon>
        <taxon>Chytriomycetaceae</taxon>
        <taxon>Rhizoclosmatium</taxon>
    </lineage>
</organism>
<sequence>MKPSPRPSPLAATRNLGRPGSPSDTSSSSSGTESDDDDARGTSDSDFETTVATADTRLQDLPSKKEIQLQQQQQQQQPLRNTAPTPADSPPAASTTTSVAPVSGLRDNVVAAVAAGLGADLADLAPLIATHSAKSYARGFVYALVAPFSAASTALPPACPISRMSTLGWAKYWAELNGSRLSLYLVPEAMAASAYYPNPSVQSIMDSEGSVSVSSKITSHLKSSAPFNLSLSNALAEILPFGFQPTVASNSTSAPPPTPYDICIAINTNASNLVYFALRSSIAANHWVTGIRLSQYEASKINYHVTLRRLGSTVSTPSNDHDDAITVNSSESEAARAWKDVGLVPFKTSSVGQVKGFGTPMHFEGWVRVRVGYAQNWQMLYGVVGNVTVAGDYDGDGRGSAQPKKKEENRKSFLKLFNKPSKAAASAAAKKGNGDGIDGAGSTNIFLAAAGGAGAFRTPDVAFYESQEAYRSGEVMPIFRLENVSQASLDYASYFGDSFADLCEAEGHCPSTTFRDGARLPAVRVQGHVLGGTQPSITLDRSQSQQSPSSNKSFLYAGNTDASRFQHGYDYMTALMQDTDPRPVPECIHLVPVVKTGAVTSSAGSSLDTFRWITATLGAFHLETNMIAREMEFREGDLGIKPFNVSALKGEVSSTELQKGVTPSSSPLIGLGGNGSGKEFGGYRYAVETGFGGWGLLYLKTDEVAGLSQAPPETGATAKKMFESVLMDKKAARKSGFLDRWVDAVGKGVDARVVVERNEVLEKVKGLIQWLEGQQPPQQQQQQQQQQQTLQLQQRSSVALESGVDNGENSPQEVTLYSRGDEEDTVEKDLGGEEDDVETPTNDRNIQLGQQSAPLPVPMTPQGQYSAGASLAPDLNNHMVPSPSDSGKAPAPEIVKTDLVLVAVPTMQPDGTWAWQYQFANQSSVENGAVVANASPPRMKATPKMSDVDGDEDEDDDEDEDEDDDSDDNISLAASMHSASNRNSMAFSAAGLSALQKRMSSASLAMSDVSKGSFMPVAPPSGMMMANQLNNSYGIPMMGPAGMMMVPPGHFLAPGVIAGPGKVSPAQAKKKKSRLSKAIVTEIEQDDDDDDDDAGSQSDESVEEGDEEDEDEEDEDDEYDEDEDDEDDEDGESVAEVADFQQMGMMNPMMMMPGFAGFPVQMMPGMPNFPPGTVPMMQFPPGVDLNQFAPVQVCFIG</sequence>